<dbReference type="Proteomes" id="UP001296104">
    <property type="component" value="Unassembled WGS sequence"/>
</dbReference>
<reference evidence="2" key="1">
    <citation type="submission" date="2023-11" db="EMBL/GenBank/DDBJ databases">
        <authorList>
            <person name="Alioto T."/>
            <person name="Alioto T."/>
            <person name="Gomez Garrido J."/>
        </authorList>
    </citation>
    <scope>NUCLEOTIDE SEQUENCE</scope>
</reference>
<protein>
    <submittedName>
        <fullName evidence="2">3-isopropylmalate dehydrogenase</fullName>
    </submittedName>
</protein>
<sequence>MADRASLLTIPAEMQQAIAEVADNPSLLALRLVSRELRAAADDPFLERFFTVRKHVMTTYGLAALLQISTRPHLTRKLKEIVLAFVEPNIGDYWCGKDRPESYMADEMLRYIRRDEWNQAKDDLFLCQRAESLLIAILKSLRGHDLKLTIVDGCREDFATAFGLQHLKRSFGVERSGFQEEEPPHDCTALLSSIAVAAFPVAYLGLYFGFYEHGSMTLSYGMQSLAFKKRSWSSLRKLDVTIADFGDDWTDRAHMDMLAFIRAANKIEDVFTFLLDNFDLSRFSIVELGNDKGIMNIDGEGDCTRLFEDTDAVREGLRELVAAKVEYCMR</sequence>
<dbReference type="InterPro" id="IPR001810">
    <property type="entry name" value="F-box_dom"/>
</dbReference>
<evidence type="ECO:0000259" key="1">
    <source>
        <dbReference type="PROSITE" id="PS50181"/>
    </source>
</evidence>
<dbReference type="PROSITE" id="PS50181">
    <property type="entry name" value="FBOX"/>
    <property type="match status" value="1"/>
</dbReference>
<organism evidence="2 3">
    <name type="scientific">Lecanosticta acicola</name>
    <dbReference type="NCBI Taxonomy" id="111012"/>
    <lineage>
        <taxon>Eukaryota</taxon>
        <taxon>Fungi</taxon>
        <taxon>Dikarya</taxon>
        <taxon>Ascomycota</taxon>
        <taxon>Pezizomycotina</taxon>
        <taxon>Dothideomycetes</taxon>
        <taxon>Dothideomycetidae</taxon>
        <taxon>Mycosphaerellales</taxon>
        <taxon>Mycosphaerellaceae</taxon>
        <taxon>Lecanosticta</taxon>
    </lineage>
</organism>
<accession>A0AAI8YSS1</accession>
<keyword evidence="3" id="KW-1185">Reference proteome</keyword>
<name>A0AAI8YSS1_9PEZI</name>
<dbReference type="AlphaFoldDB" id="A0AAI8YSS1"/>
<gene>
    <name evidence="2" type="ORF">LECACI_7A001321</name>
</gene>
<evidence type="ECO:0000313" key="3">
    <source>
        <dbReference type="Proteomes" id="UP001296104"/>
    </source>
</evidence>
<comment type="caution">
    <text evidence="2">The sequence shown here is derived from an EMBL/GenBank/DDBJ whole genome shotgun (WGS) entry which is preliminary data.</text>
</comment>
<dbReference type="EMBL" id="CAVMBE010000005">
    <property type="protein sequence ID" value="CAK3829713.1"/>
    <property type="molecule type" value="Genomic_DNA"/>
</dbReference>
<feature type="domain" description="F-box" evidence="1">
    <location>
        <begin position="4"/>
        <end position="53"/>
    </location>
</feature>
<proteinExistence type="predicted"/>
<evidence type="ECO:0000313" key="2">
    <source>
        <dbReference type="EMBL" id="CAK3829713.1"/>
    </source>
</evidence>